<dbReference type="Pfam" id="PF06827">
    <property type="entry name" value="zf-FPG_IleRS"/>
    <property type="match status" value="1"/>
</dbReference>
<feature type="domain" description="Zinc finger FPG/IleRS-type" evidence="16">
    <location>
        <begin position="896"/>
        <end position="923"/>
    </location>
</feature>
<dbReference type="KEGG" id="asy:AUT07_00265"/>
<evidence type="ECO:0000256" key="4">
    <source>
        <dbReference type="ARBA" id="ARBA00022490"/>
    </source>
</evidence>
<feature type="domain" description="Aminoacyl-tRNA synthetase class Ia" evidence="15">
    <location>
        <begin position="28"/>
        <end position="642"/>
    </location>
</feature>
<keyword evidence="4 14" id="KW-0963">Cytoplasm</keyword>
<dbReference type="InterPro" id="IPR013155">
    <property type="entry name" value="M/V/L/I-tRNA-synth_anticd-bd"/>
</dbReference>
<evidence type="ECO:0000256" key="2">
    <source>
        <dbReference type="ARBA" id="ARBA00006887"/>
    </source>
</evidence>
<feature type="binding site" evidence="14">
    <location>
        <position position="902"/>
    </location>
    <ligand>
        <name>Zn(2+)</name>
        <dbReference type="ChEBI" id="CHEBI:29105"/>
    </ligand>
</feature>
<dbReference type="InterPro" id="IPR014729">
    <property type="entry name" value="Rossmann-like_a/b/a_fold"/>
</dbReference>
<evidence type="ECO:0000256" key="8">
    <source>
        <dbReference type="ARBA" id="ARBA00022833"/>
    </source>
</evidence>
<evidence type="ECO:0000256" key="9">
    <source>
        <dbReference type="ARBA" id="ARBA00022840"/>
    </source>
</evidence>
<dbReference type="Pfam" id="PF08264">
    <property type="entry name" value="Anticodon_1"/>
    <property type="match status" value="1"/>
</dbReference>
<dbReference type="GO" id="GO:0005829">
    <property type="term" value="C:cytosol"/>
    <property type="evidence" value="ECO:0007669"/>
    <property type="project" value="TreeGrafter"/>
</dbReference>
<evidence type="ECO:0000313" key="18">
    <source>
        <dbReference type="EMBL" id="AMA64847.1"/>
    </source>
</evidence>
<dbReference type="GO" id="GO:0000049">
    <property type="term" value="F:tRNA binding"/>
    <property type="evidence" value="ECO:0007669"/>
    <property type="project" value="InterPro"/>
</dbReference>
<dbReference type="OrthoDB" id="9810365at2"/>
<dbReference type="EMBL" id="CP013920">
    <property type="protein sequence ID" value="AMA64847.1"/>
    <property type="molecule type" value="Genomic_DNA"/>
</dbReference>
<evidence type="ECO:0000259" key="15">
    <source>
        <dbReference type="Pfam" id="PF00133"/>
    </source>
</evidence>
<dbReference type="FunFam" id="1.10.730.20:FF:000001">
    <property type="entry name" value="Isoleucine--tRNA ligase"/>
    <property type="match status" value="1"/>
</dbReference>
<feature type="domain" description="Methionyl/Valyl/Leucyl/Isoleucyl-tRNA synthetase anticodon-binding" evidence="17">
    <location>
        <begin position="686"/>
        <end position="840"/>
    </location>
</feature>
<comment type="similarity">
    <text evidence="2 14">Belongs to the class-I aminoacyl-tRNA synthetase family. IleS type 1 subfamily.</text>
</comment>
<dbReference type="EC" id="6.1.1.5" evidence="14"/>
<protein>
    <recommendedName>
        <fullName evidence="14">Isoleucine--tRNA ligase</fullName>
        <ecNumber evidence="14">6.1.1.5</ecNumber>
    </recommendedName>
    <alternativeName>
        <fullName evidence="14">Isoleucyl-tRNA synthetase</fullName>
        <shortName evidence="14">IleRS</shortName>
    </alternativeName>
</protein>
<feature type="short sequence motif" description="'KMSKS' region" evidence="14">
    <location>
        <begin position="603"/>
        <end position="607"/>
    </location>
</feature>
<feature type="binding site" evidence="14">
    <location>
        <position position="562"/>
    </location>
    <ligand>
        <name>L-isoleucyl-5'-AMP</name>
        <dbReference type="ChEBI" id="CHEBI:178002"/>
    </ligand>
</feature>
<comment type="cofactor">
    <cofactor evidence="14">
        <name>Zn(2+)</name>
        <dbReference type="ChEBI" id="CHEBI:29105"/>
    </cofactor>
    <text evidence="14">Binds 1 zinc ion per subunit.</text>
</comment>
<evidence type="ECO:0000256" key="12">
    <source>
        <dbReference type="ARBA" id="ARBA00025217"/>
    </source>
</evidence>
<gene>
    <name evidence="14 18" type="primary">ileS</name>
    <name evidence="18" type="ORF">AUT07_00265</name>
</gene>
<evidence type="ECO:0000259" key="17">
    <source>
        <dbReference type="Pfam" id="PF08264"/>
    </source>
</evidence>
<evidence type="ECO:0000256" key="1">
    <source>
        <dbReference type="ARBA" id="ARBA00004496"/>
    </source>
</evidence>
<dbReference type="Gene3D" id="3.40.50.620">
    <property type="entry name" value="HUPs"/>
    <property type="match status" value="2"/>
</dbReference>
<dbReference type="GO" id="GO:0002161">
    <property type="term" value="F:aminoacyl-tRNA deacylase activity"/>
    <property type="evidence" value="ECO:0007669"/>
    <property type="project" value="InterPro"/>
</dbReference>
<evidence type="ECO:0000256" key="14">
    <source>
        <dbReference type="HAMAP-Rule" id="MF_02002"/>
    </source>
</evidence>
<dbReference type="InterPro" id="IPR050081">
    <property type="entry name" value="Ile-tRNA_ligase"/>
</dbReference>
<evidence type="ECO:0000256" key="13">
    <source>
        <dbReference type="ARBA" id="ARBA00048359"/>
    </source>
</evidence>
<comment type="catalytic activity">
    <reaction evidence="13 14">
        <text>tRNA(Ile) + L-isoleucine + ATP = L-isoleucyl-tRNA(Ile) + AMP + diphosphate</text>
        <dbReference type="Rhea" id="RHEA:11060"/>
        <dbReference type="Rhea" id="RHEA-COMP:9666"/>
        <dbReference type="Rhea" id="RHEA-COMP:9695"/>
        <dbReference type="ChEBI" id="CHEBI:30616"/>
        <dbReference type="ChEBI" id="CHEBI:33019"/>
        <dbReference type="ChEBI" id="CHEBI:58045"/>
        <dbReference type="ChEBI" id="CHEBI:78442"/>
        <dbReference type="ChEBI" id="CHEBI:78528"/>
        <dbReference type="ChEBI" id="CHEBI:456215"/>
        <dbReference type="EC" id="6.1.1.5"/>
    </reaction>
</comment>
<dbReference type="InterPro" id="IPR023585">
    <property type="entry name" value="Ile-tRNA-ligase_type1"/>
</dbReference>
<dbReference type="STRING" id="634113.AUT07_00265"/>
<dbReference type="InterPro" id="IPR010663">
    <property type="entry name" value="Znf_FPG/IleRS"/>
</dbReference>
<dbReference type="CDD" id="cd07960">
    <property type="entry name" value="Anticodon_Ia_Ile_BEm"/>
    <property type="match status" value="1"/>
</dbReference>
<evidence type="ECO:0000256" key="6">
    <source>
        <dbReference type="ARBA" id="ARBA00022723"/>
    </source>
</evidence>
<keyword evidence="10 14" id="KW-0648">Protein biosynthesis</keyword>
<dbReference type="Proteomes" id="UP000069926">
    <property type="component" value="Chromosome"/>
</dbReference>
<evidence type="ECO:0000259" key="16">
    <source>
        <dbReference type="Pfam" id="PF06827"/>
    </source>
</evidence>
<evidence type="ECO:0000256" key="10">
    <source>
        <dbReference type="ARBA" id="ARBA00022917"/>
    </source>
</evidence>
<dbReference type="SUPFAM" id="SSF47323">
    <property type="entry name" value="Anticodon-binding domain of a subclass of class I aminoacyl-tRNA synthetases"/>
    <property type="match status" value="1"/>
</dbReference>
<comment type="subunit">
    <text evidence="3 14">Monomer.</text>
</comment>
<dbReference type="Gene3D" id="3.90.740.10">
    <property type="entry name" value="Valyl/Leucyl/Isoleucyl-tRNA synthetase, editing domain"/>
    <property type="match status" value="1"/>
</dbReference>
<dbReference type="GO" id="GO:0006428">
    <property type="term" value="P:isoleucyl-tRNA aminoacylation"/>
    <property type="evidence" value="ECO:0007669"/>
    <property type="project" value="UniProtKB-UniRule"/>
</dbReference>
<dbReference type="RefSeq" id="WP_066283155.1">
    <property type="nucleotide sequence ID" value="NZ_CP013920.1"/>
</dbReference>
<dbReference type="PATRIC" id="fig|634113.3.peg.256"/>
<dbReference type="AlphaFoldDB" id="A0A0X9VRW7"/>
<evidence type="ECO:0000256" key="11">
    <source>
        <dbReference type="ARBA" id="ARBA00023146"/>
    </source>
</evidence>
<dbReference type="InterPro" id="IPR001412">
    <property type="entry name" value="aa-tRNA-synth_I_CS"/>
</dbReference>
<reference evidence="18 19" key="1">
    <citation type="submission" date="2016-01" db="EMBL/GenBank/DDBJ databases">
        <title>Genome sequence of Ca. Arsenophonus lipopteni, the exclusive symbiont of a blood sucking fly Lipoptena cervi (Diptera: Hippoboscidae).</title>
        <authorList>
            <person name="Novakova E."/>
            <person name="Hypsa V."/>
            <person name="Nguyen P."/>
            <person name="Husnik F."/>
            <person name="Darby A.C."/>
        </authorList>
    </citation>
    <scope>NUCLEOTIDE SEQUENCE [LARGE SCALE GENOMIC DNA]</scope>
    <source>
        <strain evidence="18 19">CB</strain>
    </source>
</reference>
<comment type="domain">
    <text evidence="14">IleRS has two distinct active sites: one for aminoacylation and one for editing. The misactivated valine is translocated from the active site to the editing site, which sterically excludes the correctly activated isoleucine. The single editing site contains two valyl binding pockets, one specific for each substrate (Val-AMP or Val-tRNA(Ile)).</text>
</comment>
<dbReference type="PANTHER" id="PTHR42765:SF1">
    <property type="entry name" value="ISOLEUCINE--TRNA LIGASE, MITOCHONDRIAL"/>
    <property type="match status" value="1"/>
</dbReference>
<evidence type="ECO:0000256" key="5">
    <source>
        <dbReference type="ARBA" id="ARBA00022598"/>
    </source>
</evidence>
<feature type="binding site" evidence="14">
    <location>
        <position position="899"/>
    </location>
    <ligand>
        <name>Zn(2+)</name>
        <dbReference type="ChEBI" id="CHEBI:29105"/>
    </ligand>
</feature>
<dbReference type="InterPro" id="IPR009080">
    <property type="entry name" value="tRNAsynth_Ia_anticodon-bd"/>
</dbReference>
<proteinExistence type="inferred from homology"/>
<feature type="binding site" evidence="14">
    <location>
        <position position="606"/>
    </location>
    <ligand>
        <name>ATP</name>
        <dbReference type="ChEBI" id="CHEBI:30616"/>
    </ligand>
</feature>
<comment type="subcellular location">
    <subcellularLocation>
        <location evidence="1 14">Cytoplasm</location>
    </subcellularLocation>
</comment>
<keyword evidence="19" id="KW-1185">Reference proteome</keyword>
<dbReference type="PROSITE" id="PS00178">
    <property type="entry name" value="AA_TRNA_LIGASE_I"/>
    <property type="match status" value="1"/>
</dbReference>
<evidence type="ECO:0000256" key="3">
    <source>
        <dbReference type="ARBA" id="ARBA00011245"/>
    </source>
</evidence>
<accession>A0A0X9VRW7</accession>
<dbReference type="SUPFAM" id="SSF50677">
    <property type="entry name" value="ValRS/IleRS/LeuRS editing domain"/>
    <property type="match status" value="1"/>
</dbReference>
<sequence length="936" mass="108103">MNNYKNTLNLPKTAFPMRGNLSKREPEILDRWYKDCLYQSIRQAKKDKEMFILHDGPPYANGEIHIGHAVNKILKDIIIKSKGLAGFDAPYIPGWDCHGLPIEHKVEQIIGRPGDKLSDSKFRDICRQYAKKQIERQKLDFIRMGVLGDWEHPYLTMDFNTEANTIRYFGKIIEKGYLVKGVKPVHWCTSCGSSLSDAEVEYSNRSTPAIYVCFRAVDSQYVYDKFGLKAINLPISAVIWTTTPWTLPANRGIAVNANFTYQLVKINNYECLILEKSFVEIVIQLIAVTEWQVIAECNGYELELLQFHHPFMDFNVPIILSDHVTLDIGTGLVHTAPAHGQEDYIIGQKYNLEIANPVDLYGCYLPNTYPGLDGIFIFKADDFIIEILNVKNKLLYKEIFQHSYPYCWRHKIPVIFRSTPQWFISVEKHNLREQILKEIKNVKWIPNYSENRIRSMVTNRPDWCISRQRNWGVPMVLFINKKTQELHPKTLELIEKIAKQVEKSGTQAWWDLDPVTILGSDSLNYVKVFDTLDVWFDSGSTDFTVVNIRPEFKGNPIDLYLEGADQHRGWFMSSLILSTIVKNKAPYKEVLTHGFTVDGQGRKMSKSLGNTISPQDVMNNFGADILRLWIASTDYTNEIAISNEILKHSVDNYRRIRNTARFLLANLNDFNPNLHQIIPKQMVSLDLWAINRAKSVQEEIIMHYANYDFHAVINCLMKFCSVEMSSCYLDIIKDRQYTLKYDSLARRSCQTAIFHIIESLVRWIAPILSFTADEIWQQLPGKHNKYVFTEEYYVGLFNSNKIVHDKLWDTLFIVRNEVNKVLEKARRKKIINSSLDASVTLYVNTELYKKLNELGDELHFILLTSDAKVMNITKAPVQAHNGELNGLKITFKKAEGNKCPRCWHYSVDIGSDVNYPELCARCICNINGNGEIRKFA</sequence>
<dbReference type="FunFam" id="3.40.50.620:FF:000042">
    <property type="entry name" value="Isoleucine--tRNA ligase"/>
    <property type="match status" value="1"/>
</dbReference>
<dbReference type="GO" id="GO:0004822">
    <property type="term" value="F:isoleucine-tRNA ligase activity"/>
    <property type="evidence" value="ECO:0007669"/>
    <property type="project" value="UniProtKB-UniRule"/>
</dbReference>
<dbReference type="InterPro" id="IPR009008">
    <property type="entry name" value="Val/Leu/Ile-tRNA-synth_edit"/>
</dbReference>
<dbReference type="HAMAP" id="MF_02002">
    <property type="entry name" value="Ile_tRNA_synth_type1"/>
    <property type="match status" value="1"/>
</dbReference>
<feature type="binding site" evidence="14">
    <location>
        <position position="919"/>
    </location>
    <ligand>
        <name>Zn(2+)</name>
        <dbReference type="ChEBI" id="CHEBI:29105"/>
    </ligand>
</feature>
<dbReference type="GO" id="GO:0005524">
    <property type="term" value="F:ATP binding"/>
    <property type="evidence" value="ECO:0007669"/>
    <property type="project" value="UniProtKB-UniRule"/>
</dbReference>
<dbReference type="Pfam" id="PF00133">
    <property type="entry name" value="tRNA-synt_1"/>
    <property type="match status" value="1"/>
</dbReference>
<dbReference type="InterPro" id="IPR002301">
    <property type="entry name" value="Ile-tRNA-ligase"/>
</dbReference>
<dbReference type="PRINTS" id="PR00984">
    <property type="entry name" value="TRNASYNTHILE"/>
</dbReference>
<feature type="binding site" evidence="14">
    <location>
        <position position="922"/>
    </location>
    <ligand>
        <name>Zn(2+)</name>
        <dbReference type="ChEBI" id="CHEBI:29105"/>
    </ligand>
</feature>
<dbReference type="GO" id="GO:0008270">
    <property type="term" value="F:zinc ion binding"/>
    <property type="evidence" value="ECO:0007669"/>
    <property type="project" value="UniProtKB-UniRule"/>
</dbReference>
<evidence type="ECO:0000256" key="7">
    <source>
        <dbReference type="ARBA" id="ARBA00022741"/>
    </source>
</evidence>
<dbReference type="InterPro" id="IPR033708">
    <property type="entry name" value="Anticodon_Ile_BEm"/>
</dbReference>
<keyword evidence="9 14" id="KW-0067">ATP-binding</keyword>
<dbReference type="CDD" id="cd00818">
    <property type="entry name" value="IleRS_core"/>
    <property type="match status" value="1"/>
</dbReference>
<keyword evidence="7 14" id="KW-0547">Nucleotide-binding</keyword>
<keyword evidence="11 14" id="KW-0030">Aminoacyl-tRNA synthetase</keyword>
<dbReference type="FunFam" id="3.40.50.620:FF:000048">
    <property type="entry name" value="Isoleucine--tRNA ligase"/>
    <property type="match status" value="1"/>
</dbReference>
<keyword evidence="6 14" id="KW-0479">Metal-binding</keyword>
<organism evidence="18 19">
    <name type="scientific">Candidatus Arsenophonus lipoptenae</name>
    <dbReference type="NCBI Taxonomy" id="634113"/>
    <lineage>
        <taxon>Bacteria</taxon>
        <taxon>Pseudomonadati</taxon>
        <taxon>Pseudomonadota</taxon>
        <taxon>Gammaproteobacteria</taxon>
        <taxon>Enterobacterales</taxon>
        <taxon>Morganellaceae</taxon>
        <taxon>Arsenophonus</taxon>
    </lineage>
</organism>
<dbReference type="InterPro" id="IPR002300">
    <property type="entry name" value="aa-tRNA-synth_Ia"/>
</dbReference>
<dbReference type="SUPFAM" id="SSF52374">
    <property type="entry name" value="Nucleotidylyl transferase"/>
    <property type="match status" value="1"/>
</dbReference>
<keyword evidence="5 14" id="KW-0436">Ligase</keyword>
<comment type="function">
    <text evidence="12 14">Catalyzes the attachment of isoleucine to tRNA(Ile). As IleRS can inadvertently accommodate and process structurally similar amino acids such as valine, to avoid such errors it has two additional distinct tRNA(Ile)-dependent editing activities. One activity is designated as 'pretransfer' editing and involves the hydrolysis of activated Val-AMP. The other activity is designated 'posttransfer' editing and involves deacylation of mischarged Val-tRNA(Ile).</text>
</comment>
<dbReference type="Gene3D" id="1.10.730.20">
    <property type="match status" value="1"/>
</dbReference>
<keyword evidence="8 14" id="KW-0862">Zinc</keyword>
<feature type="short sequence motif" description="'HIGH' region" evidence="14">
    <location>
        <begin position="58"/>
        <end position="68"/>
    </location>
</feature>
<name>A0A0X9VRW7_9GAMM</name>
<dbReference type="NCBIfam" id="TIGR00392">
    <property type="entry name" value="ileS"/>
    <property type="match status" value="1"/>
</dbReference>
<dbReference type="PANTHER" id="PTHR42765">
    <property type="entry name" value="SOLEUCYL-TRNA SYNTHETASE"/>
    <property type="match status" value="1"/>
</dbReference>
<evidence type="ECO:0000313" key="19">
    <source>
        <dbReference type="Proteomes" id="UP000069926"/>
    </source>
</evidence>